<protein>
    <submittedName>
        <fullName evidence="1">Uncharacterized protein</fullName>
    </submittedName>
</protein>
<proteinExistence type="predicted"/>
<dbReference type="AlphaFoldDB" id="A0AAV2DK57"/>
<dbReference type="EMBL" id="OZ034816">
    <property type="protein sequence ID" value="CAL1374363.1"/>
    <property type="molecule type" value="Genomic_DNA"/>
</dbReference>
<accession>A0AAV2DK57</accession>
<gene>
    <name evidence="1" type="ORF">LTRI10_LOCUS16235</name>
</gene>
<name>A0AAV2DK57_9ROSI</name>
<keyword evidence="2" id="KW-1185">Reference proteome</keyword>
<dbReference type="Proteomes" id="UP001497516">
    <property type="component" value="Chromosome 3"/>
</dbReference>
<evidence type="ECO:0000313" key="1">
    <source>
        <dbReference type="EMBL" id="CAL1374363.1"/>
    </source>
</evidence>
<reference evidence="1 2" key="1">
    <citation type="submission" date="2024-04" db="EMBL/GenBank/DDBJ databases">
        <authorList>
            <person name="Fracassetti M."/>
        </authorList>
    </citation>
    <scope>NUCLEOTIDE SEQUENCE [LARGE SCALE GENOMIC DNA]</scope>
</reference>
<evidence type="ECO:0000313" key="2">
    <source>
        <dbReference type="Proteomes" id="UP001497516"/>
    </source>
</evidence>
<sequence length="174" mass="19723">MSIPPRHDLTTSQGKARSEHYIKYLIKEEKQYYGAEALFITHPLQETFLAARRFFLGVCGKSIISVEPPYMLHSSCLKSSMPTIVRNLPRLVVEYFPDASEYEMKYTEIGSLLLKQMAREDFDAPIATSKPSALALVATSMIASYPDPPVFSTDNVLNVNEVDFQRYVEMMQGN</sequence>
<organism evidence="1 2">
    <name type="scientific">Linum trigynum</name>
    <dbReference type="NCBI Taxonomy" id="586398"/>
    <lineage>
        <taxon>Eukaryota</taxon>
        <taxon>Viridiplantae</taxon>
        <taxon>Streptophyta</taxon>
        <taxon>Embryophyta</taxon>
        <taxon>Tracheophyta</taxon>
        <taxon>Spermatophyta</taxon>
        <taxon>Magnoliopsida</taxon>
        <taxon>eudicotyledons</taxon>
        <taxon>Gunneridae</taxon>
        <taxon>Pentapetalae</taxon>
        <taxon>rosids</taxon>
        <taxon>fabids</taxon>
        <taxon>Malpighiales</taxon>
        <taxon>Linaceae</taxon>
        <taxon>Linum</taxon>
    </lineage>
</organism>